<reference evidence="3" key="1">
    <citation type="submission" date="2021-05" db="EMBL/GenBank/DDBJ databases">
        <title>The genome of the haptophyte Pavlova lutheri (Diacronema luteri, Pavlovales) - a model for lipid biosynthesis in eukaryotic algae.</title>
        <authorList>
            <person name="Hulatt C.J."/>
            <person name="Posewitz M.C."/>
        </authorList>
    </citation>
    <scope>NUCLEOTIDE SEQUENCE</scope>
    <source>
        <strain evidence="3">NIVA-4/92</strain>
    </source>
</reference>
<evidence type="ECO:0000256" key="1">
    <source>
        <dbReference type="SAM" id="MobiDB-lite"/>
    </source>
</evidence>
<sequence length="542" mass="55260">MPSAQFGAALRIVDDACALGEHELAMAGLASPYGSRAASPSTARAALSPADAGGHASAATAGTARVSAREGLRLARAARPSMACAGADAGARLLDVKNGNDADVKPSDTPATRHVPRGALRGSCTPALRWRVALGLLPAIGLGAFAVLAILPRTRGAFGAAADSSRAWVVHRLALAAPQVERARLPEHAAALASAADVVDPRMDARDLSRVPAPSAPSLALLACVWAAFYSQLMTACATSTVAALALVAALVISAPLWWLCALPAERDASIWARGLSAILPFALATLARVVVGGGDGGVDARGAWRGALSGGLQWLVWLLLQLALLDAALHELVVGLDGAAAPPLVPLRSADSRAIVYNGGAFVLLALALPAPRALLCAAGGARAAGAWRVESARSSGGALLCDLPRWWPLLFSSCESLFVYALGSQMVVAHTLVALCALAHALRAGAEHWVSCWLAGVAVQTTLVLVSGADGVFKLTLAPDSIMPAQPHAVAVAVWSKANFVLVLVALLSSLLGPLLGPALRRCCQGSAKTPAPKEAVELV</sequence>
<feature type="transmembrane region" description="Helical" evidence="2">
    <location>
        <begin position="419"/>
        <end position="440"/>
    </location>
</feature>
<comment type="caution">
    <text evidence="3">The sequence shown here is derived from an EMBL/GenBank/DDBJ whole genome shotgun (WGS) entry which is preliminary data.</text>
</comment>
<evidence type="ECO:0000256" key="2">
    <source>
        <dbReference type="SAM" id="Phobius"/>
    </source>
</evidence>
<proteinExistence type="predicted"/>
<dbReference type="Proteomes" id="UP000751190">
    <property type="component" value="Unassembled WGS sequence"/>
</dbReference>
<keyword evidence="2" id="KW-1133">Transmembrane helix</keyword>
<organism evidence="3 4">
    <name type="scientific">Diacronema lutheri</name>
    <name type="common">Unicellular marine alga</name>
    <name type="synonym">Monochrysis lutheri</name>
    <dbReference type="NCBI Taxonomy" id="2081491"/>
    <lineage>
        <taxon>Eukaryota</taxon>
        <taxon>Haptista</taxon>
        <taxon>Haptophyta</taxon>
        <taxon>Pavlovophyceae</taxon>
        <taxon>Pavlovales</taxon>
        <taxon>Pavlovaceae</taxon>
        <taxon>Diacronema</taxon>
    </lineage>
</organism>
<keyword evidence="2" id="KW-0472">Membrane</keyword>
<feature type="transmembrane region" description="Helical" evidence="2">
    <location>
        <begin position="242"/>
        <end position="263"/>
    </location>
</feature>
<name>A0A8J5XDD2_DIALT</name>
<dbReference type="AlphaFoldDB" id="A0A8J5XDD2"/>
<feature type="transmembrane region" description="Helical" evidence="2">
    <location>
        <begin position="491"/>
        <end position="514"/>
    </location>
</feature>
<dbReference type="EMBL" id="JAGTXO010000012">
    <property type="protein sequence ID" value="KAG8464688.1"/>
    <property type="molecule type" value="Genomic_DNA"/>
</dbReference>
<accession>A0A8J5XDD2</accession>
<keyword evidence="2" id="KW-0812">Transmembrane</keyword>
<feature type="transmembrane region" description="Helical" evidence="2">
    <location>
        <begin position="130"/>
        <end position="151"/>
    </location>
</feature>
<feature type="transmembrane region" description="Helical" evidence="2">
    <location>
        <begin position="211"/>
        <end position="230"/>
    </location>
</feature>
<feature type="transmembrane region" description="Helical" evidence="2">
    <location>
        <begin position="452"/>
        <end position="471"/>
    </location>
</feature>
<evidence type="ECO:0000313" key="3">
    <source>
        <dbReference type="EMBL" id="KAG8464688.1"/>
    </source>
</evidence>
<feature type="transmembrane region" description="Helical" evidence="2">
    <location>
        <begin position="315"/>
        <end position="334"/>
    </location>
</feature>
<keyword evidence="4" id="KW-1185">Reference proteome</keyword>
<gene>
    <name evidence="3" type="ORF">KFE25_010056</name>
</gene>
<evidence type="ECO:0000313" key="4">
    <source>
        <dbReference type="Proteomes" id="UP000751190"/>
    </source>
</evidence>
<feature type="region of interest" description="Disordered" evidence="1">
    <location>
        <begin position="98"/>
        <end position="117"/>
    </location>
</feature>
<feature type="transmembrane region" description="Helical" evidence="2">
    <location>
        <begin position="275"/>
        <end position="295"/>
    </location>
</feature>
<protein>
    <submittedName>
        <fullName evidence="3">Uncharacterized protein</fullName>
    </submittedName>
</protein>
<feature type="transmembrane region" description="Helical" evidence="2">
    <location>
        <begin position="355"/>
        <end position="372"/>
    </location>
</feature>